<accession>A0A2G5EHL5</accession>
<protein>
    <submittedName>
        <fullName evidence="1">Uncharacterized protein</fullName>
    </submittedName>
</protein>
<dbReference type="EMBL" id="KZ305025">
    <property type="protein sequence ID" value="PIA55057.1"/>
    <property type="molecule type" value="Genomic_DNA"/>
</dbReference>
<gene>
    <name evidence="1" type="ORF">AQUCO_00800062v1</name>
</gene>
<organism evidence="1 2">
    <name type="scientific">Aquilegia coerulea</name>
    <name type="common">Rocky mountain columbine</name>
    <dbReference type="NCBI Taxonomy" id="218851"/>
    <lineage>
        <taxon>Eukaryota</taxon>
        <taxon>Viridiplantae</taxon>
        <taxon>Streptophyta</taxon>
        <taxon>Embryophyta</taxon>
        <taxon>Tracheophyta</taxon>
        <taxon>Spermatophyta</taxon>
        <taxon>Magnoliopsida</taxon>
        <taxon>Ranunculales</taxon>
        <taxon>Ranunculaceae</taxon>
        <taxon>Thalictroideae</taxon>
        <taxon>Aquilegia</taxon>
    </lineage>
</organism>
<name>A0A2G5EHL5_AQUCA</name>
<keyword evidence="2" id="KW-1185">Reference proteome</keyword>
<proteinExistence type="predicted"/>
<sequence>MEWRGSSACFLWASLISSSNKVEVGELPFEEATTINMFDDLEDPILSQIYGTTFSQEVHTLGPIHALISRDRARNLSLGWQNSLMEHNPKEELDFGRHVNLPNQT</sequence>
<reference evidence="1 2" key="1">
    <citation type="submission" date="2017-09" db="EMBL/GenBank/DDBJ databases">
        <title>WGS assembly of Aquilegia coerulea Goldsmith.</title>
        <authorList>
            <person name="Hodges S."/>
            <person name="Kramer E."/>
            <person name="Nordborg M."/>
            <person name="Tomkins J."/>
            <person name="Borevitz J."/>
            <person name="Derieg N."/>
            <person name="Yan J."/>
            <person name="Mihaltcheva S."/>
            <person name="Hayes R.D."/>
            <person name="Rokhsar D."/>
        </authorList>
    </citation>
    <scope>NUCLEOTIDE SEQUENCE [LARGE SCALE GENOMIC DNA]</scope>
    <source>
        <strain evidence="2">cv. Goldsmith</strain>
    </source>
</reference>
<dbReference type="Proteomes" id="UP000230069">
    <property type="component" value="Unassembled WGS sequence"/>
</dbReference>
<dbReference type="AlphaFoldDB" id="A0A2G5EHL5"/>
<evidence type="ECO:0000313" key="2">
    <source>
        <dbReference type="Proteomes" id="UP000230069"/>
    </source>
</evidence>
<evidence type="ECO:0000313" key="1">
    <source>
        <dbReference type="EMBL" id="PIA55057.1"/>
    </source>
</evidence>
<dbReference type="InParanoid" id="A0A2G5EHL5"/>